<evidence type="ECO:0000313" key="1">
    <source>
        <dbReference type="EMBL" id="CAJ1969976.1"/>
    </source>
</evidence>
<keyword evidence="2" id="KW-1185">Reference proteome</keyword>
<dbReference type="EMBL" id="CAKOGP040002443">
    <property type="protein sequence ID" value="CAJ1969976.1"/>
    <property type="molecule type" value="Genomic_DNA"/>
</dbReference>
<comment type="caution">
    <text evidence="1">The sequence shown here is derived from an EMBL/GenBank/DDBJ whole genome shotgun (WGS) entry which is preliminary data.</text>
</comment>
<organism evidence="1 2">
    <name type="scientific">Cylindrotheca closterium</name>
    <dbReference type="NCBI Taxonomy" id="2856"/>
    <lineage>
        <taxon>Eukaryota</taxon>
        <taxon>Sar</taxon>
        <taxon>Stramenopiles</taxon>
        <taxon>Ochrophyta</taxon>
        <taxon>Bacillariophyta</taxon>
        <taxon>Bacillariophyceae</taxon>
        <taxon>Bacillariophycidae</taxon>
        <taxon>Bacillariales</taxon>
        <taxon>Bacillariaceae</taxon>
        <taxon>Cylindrotheca</taxon>
    </lineage>
</organism>
<protein>
    <submittedName>
        <fullName evidence="1">Uncharacterized protein</fullName>
    </submittedName>
</protein>
<proteinExistence type="predicted"/>
<name>A0AAD2GCG7_9STRA</name>
<gene>
    <name evidence="1" type="ORF">CYCCA115_LOCUS24000</name>
</gene>
<evidence type="ECO:0000313" key="2">
    <source>
        <dbReference type="Proteomes" id="UP001295423"/>
    </source>
</evidence>
<dbReference type="AlphaFoldDB" id="A0AAD2GCG7"/>
<accession>A0AAD2GCG7</accession>
<sequence>MCKDSLAKGCGMATRPALCETKQVARRAGRSEEESRNLGEICQGALYSCQKMPQHTMAYRIARAIIVDNATKGELANVFSDLDPPRFCRVAQKRGCKDMARAIK</sequence>
<reference evidence="1" key="1">
    <citation type="submission" date="2023-08" db="EMBL/GenBank/DDBJ databases">
        <authorList>
            <person name="Audoor S."/>
            <person name="Bilcke G."/>
        </authorList>
    </citation>
    <scope>NUCLEOTIDE SEQUENCE</scope>
</reference>
<dbReference type="Proteomes" id="UP001295423">
    <property type="component" value="Unassembled WGS sequence"/>
</dbReference>